<protein>
    <submittedName>
        <fullName evidence="6">LysR family transcriptional regulator</fullName>
    </submittedName>
</protein>
<evidence type="ECO:0000256" key="1">
    <source>
        <dbReference type="ARBA" id="ARBA00009437"/>
    </source>
</evidence>
<proteinExistence type="inferred from homology"/>
<dbReference type="PRINTS" id="PR00039">
    <property type="entry name" value="HTHLYSR"/>
</dbReference>
<evidence type="ECO:0000256" key="2">
    <source>
        <dbReference type="ARBA" id="ARBA00023015"/>
    </source>
</evidence>
<keyword evidence="7" id="KW-1185">Reference proteome</keyword>
<accession>A0ABU2DS10</accession>
<name>A0ABU2DS10_9MICC</name>
<dbReference type="InterPro" id="IPR036390">
    <property type="entry name" value="WH_DNA-bd_sf"/>
</dbReference>
<comment type="similarity">
    <text evidence="1">Belongs to the LysR transcriptional regulatory family.</text>
</comment>
<dbReference type="InterPro" id="IPR000847">
    <property type="entry name" value="LysR_HTH_N"/>
</dbReference>
<keyword evidence="3" id="KW-0238">DNA-binding</keyword>
<sequence>MEHSDQLSLRRLHQFLTVVDRGTVTRAAEELHMAQPALSRQIKALERELHLRLFEPEGNRLALTPTGRAFVPVAQRLMREARGLSQAVDALQTGRVSSLTVAATAASIRSVLAPFVATMSPEDPMLISQDHPHFELDAALRLGADMAISPVAPAPHLRSVPLAFPPIRAVAAPDHRLFGIDRETIAIGAFRDEHVILPSTRSVSRLLIDGCLSDGGVTFSRITECDDAQTSMALTAAGHGVALVTEPPQYGLRDLVVLPEDGEEETPLHLPLHVTWLPGHHADGTIRAVAERLHRFLHAEESTGWAHQ</sequence>
<dbReference type="RefSeq" id="WP_310548280.1">
    <property type="nucleotide sequence ID" value="NZ_JAVKGR010000006.1"/>
</dbReference>
<dbReference type="Pfam" id="PF00126">
    <property type="entry name" value="HTH_1"/>
    <property type="match status" value="1"/>
</dbReference>
<evidence type="ECO:0000259" key="5">
    <source>
        <dbReference type="PROSITE" id="PS50931"/>
    </source>
</evidence>
<dbReference type="InterPro" id="IPR005119">
    <property type="entry name" value="LysR_subst-bd"/>
</dbReference>
<dbReference type="Gene3D" id="3.40.190.290">
    <property type="match status" value="1"/>
</dbReference>
<dbReference type="SUPFAM" id="SSF46785">
    <property type="entry name" value="Winged helix' DNA-binding domain"/>
    <property type="match status" value="1"/>
</dbReference>
<dbReference type="Proteomes" id="UP001251870">
    <property type="component" value="Unassembled WGS sequence"/>
</dbReference>
<dbReference type="CDD" id="cd05466">
    <property type="entry name" value="PBP2_LTTR_substrate"/>
    <property type="match status" value="1"/>
</dbReference>
<reference evidence="6 7" key="1">
    <citation type="submission" date="2023-09" db="EMBL/GenBank/DDBJ databases">
        <title>Description of three actinobacteria isolated from air of manufacturing shop in a pharmaceutical factory.</title>
        <authorList>
            <person name="Zhang D.-F."/>
        </authorList>
    </citation>
    <scope>NUCLEOTIDE SEQUENCE [LARGE SCALE GENOMIC DNA]</scope>
    <source>
        <strain evidence="6 7">LY-0111</strain>
    </source>
</reference>
<dbReference type="Gene3D" id="1.10.10.10">
    <property type="entry name" value="Winged helix-like DNA-binding domain superfamily/Winged helix DNA-binding domain"/>
    <property type="match status" value="1"/>
</dbReference>
<dbReference type="Pfam" id="PF03466">
    <property type="entry name" value="LysR_substrate"/>
    <property type="match status" value="1"/>
</dbReference>
<dbReference type="EMBL" id="JAVKGR010000006">
    <property type="protein sequence ID" value="MDR8019291.1"/>
    <property type="molecule type" value="Genomic_DNA"/>
</dbReference>
<gene>
    <name evidence="6" type="ORF">RIL96_06895</name>
</gene>
<dbReference type="PROSITE" id="PS50931">
    <property type="entry name" value="HTH_LYSR"/>
    <property type="match status" value="1"/>
</dbReference>
<evidence type="ECO:0000256" key="3">
    <source>
        <dbReference type="ARBA" id="ARBA00023125"/>
    </source>
</evidence>
<evidence type="ECO:0000313" key="6">
    <source>
        <dbReference type="EMBL" id="MDR8019291.1"/>
    </source>
</evidence>
<evidence type="ECO:0000313" key="7">
    <source>
        <dbReference type="Proteomes" id="UP001251870"/>
    </source>
</evidence>
<evidence type="ECO:0000256" key="4">
    <source>
        <dbReference type="ARBA" id="ARBA00023163"/>
    </source>
</evidence>
<dbReference type="PANTHER" id="PTHR30126:SF40">
    <property type="entry name" value="HTH-TYPE TRANSCRIPTIONAL REGULATOR GLTR"/>
    <property type="match status" value="1"/>
</dbReference>
<feature type="domain" description="HTH lysR-type" evidence="5">
    <location>
        <begin position="7"/>
        <end position="64"/>
    </location>
</feature>
<organism evidence="6 7">
    <name type="scientific">Nesterenkonia aerolata</name>
    <dbReference type="NCBI Taxonomy" id="3074079"/>
    <lineage>
        <taxon>Bacteria</taxon>
        <taxon>Bacillati</taxon>
        <taxon>Actinomycetota</taxon>
        <taxon>Actinomycetes</taxon>
        <taxon>Micrococcales</taxon>
        <taxon>Micrococcaceae</taxon>
        <taxon>Nesterenkonia</taxon>
    </lineage>
</organism>
<dbReference type="SUPFAM" id="SSF53850">
    <property type="entry name" value="Periplasmic binding protein-like II"/>
    <property type="match status" value="1"/>
</dbReference>
<keyword evidence="2" id="KW-0805">Transcription regulation</keyword>
<keyword evidence="4" id="KW-0804">Transcription</keyword>
<dbReference type="PANTHER" id="PTHR30126">
    <property type="entry name" value="HTH-TYPE TRANSCRIPTIONAL REGULATOR"/>
    <property type="match status" value="1"/>
</dbReference>
<dbReference type="InterPro" id="IPR036388">
    <property type="entry name" value="WH-like_DNA-bd_sf"/>
</dbReference>
<comment type="caution">
    <text evidence="6">The sequence shown here is derived from an EMBL/GenBank/DDBJ whole genome shotgun (WGS) entry which is preliminary data.</text>
</comment>